<dbReference type="Proteomes" id="UP001597297">
    <property type="component" value="Unassembled WGS sequence"/>
</dbReference>
<reference evidence="2" key="1">
    <citation type="journal article" date="2019" name="Int. J. Syst. Evol. Microbiol.">
        <title>The Global Catalogue of Microorganisms (GCM) 10K type strain sequencing project: providing services to taxonomists for standard genome sequencing and annotation.</title>
        <authorList>
            <consortium name="The Broad Institute Genomics Platform"/>
            <consortium name="The Broad Institute Genome Sequencing Center for Infectious Disease"/>
            <person name="Wu L."/>
            <person name="Ma J."/>
        </authorList>
    </citation>
    <scope>NUCLEOTIDE SEQUENCE [LARGE SCALE GENOMIC DNA]</scope>
    <source>
        <strain evidence="2">JCM 16545</strain>
    </source>
</reference>
<gene>
    <name evidence="1" type="ORF">ACFSQZ_03280</name>
</gene>
<proteinExistence type="predicted"/>
<organism evidence="1 2">
    <name type="scientific">Rubritalea spongiae</name>
    <dbReference type="NCBI Taxonomy" id="430797"/>
    <lineage>
        <taxon>Bacteria</taxon>
        <taxon>Pseudomonadati</taxon>
        <taxon>Verrucomicrobiota</taxon>
        <taxon>Verrucomicrobiia</taxon>
        <taxon>Verrucomicrobiales</taxon>
        <taxon>Rubritaleaceae</taxon>
        <taxon>Rubritalea</taxon>
    </lineage>
</organism>
<name>A0ABW5DZL7_9BACT</name>
<protein>
    <recommendedName>
        <fullName evidence="3">F5/8 type C domain-containing protein</fullName>
    </recommendedName>
</protein>
<sequence length="369" mass="41430">MGNFIDNEKGAWMECCEIGAPSLGFIFQEEVVAGEVDVVRGFQNQHLYMKCVVGLSYSDVEDSEESNSCGPTRVTDTNITANYNSTTESEPTFGTVGKDFDGSEGDADGSFSMSSNHYSDFTHTTYYFSTCEVNTHNEYEYRGSNSDSGVLSAFDIQSYYYAGCNVDLNGSFWDHWDYRFNDFDVSADDYKAADGSDESGGITLSEVVDDSTLEAVFSLDPEWDALSSVSLSNKVAFFYGVSASEDAYTGDLYSVRLDKYRVLLGYERDVLSGFKNSWFEVEYGFYKNYENAGTWVEVDRQIVEWSGTGVETETDASNYLEINLPVDEVTDASEVRSYTARSADRYDFRILRYRPYHGAPWIDLNDALV</sequence>
<evidence type="ECO:0000313" key="2">
    <source>
        <dbReference type="Proteomes" id="UP001597297"/>
    </source>
</evidence>
<keyword evidence="2" id="KW-1185">Reference proteome</keyword>
<comment type="caution">
    <text evidence="1">The sequence shown here is derived from an EMBL/GenBank/DDBJ whole genome shotgun (WGS) entry which is preliminary data.</text>
</comment>
<dbReference type="RefSeq" id="WP_377092702.1">
    <property type="nucleotide sequence ID" value="NZ_JBHSJM010000001.1"/>
</dbReference>
<evidence type="ECO:0008006" key="3">
    <source>
        <dbReference type="Google" id="ProtNLM"/>
    </source>
</evidence>
<evidence type="ECO:0000313" key="1">
    <source>
        <dbReference type="EMBL" id="MFD2275482.1"/>
    </source>
</evidence>
<accession>A0ABW5DZL7</accession>
<dbReference type="EMBL" id="JBHUJC010000010">
    <property type="protein sequence ID" value="MFD2275482.1"/>
    <property type="molecule type" value="Genomic_DNA"/>
</dbReference>